<dbReference type="RefSeq" id="WP_344603671.1">
    <property type="nucleotide sequence ID" value="NZ_BAAAHE010000013.1"/>
</dbReference>
<protein>
    <submittedName>
        <fullName evidence="2">Cytochrome P450</fullName>
    </submittedName>
</protein>
<dbReference type="Proteomes" id="UP001500957">
    <property type="component" value="Unassembled WGS sequence"/>
</dbReference>
<sequence length="424" mass="47305">MPTTRTDYDPLDVSTLAFWAQSADDREKVFAELRRSRPVSWQAPVQSMLMPDPDDPGFWAITRHADIRRISRDHEVFSSSAEEYGGVMLDLMPPDVLEATSSILMMDNPRHGLIRRLISSAFTPRRIALIEDQIARQAKQIVDDLLAGPGEVDFVRAVASRLPMWTVSEMVGIDPEIREEVTKAANELVGWNDDEQIDVDGDNLMVMLNAMGVLHNAAFDLCERRRAQPEDDLISALLAAEVDGKKLTDEDIAAFFCLISVAGNDTTRQTTSFAMKALCDFPDQREILVADFDNVIGTAVDEFVRWTSPVMTFRRNARVDTEVGGQQILAGDKVVLLYPSGNRDESVFADPYAFDVTRKDNDHVGFGGGGVHYCLGAHVAKVQLRSIFRELLFRVPDLQVGEPEYLVSNFIHGIKRMPATFTPA</sequence>
<dbReference type="Pfam" id="PF00067">
    <property type="entry name" value="p450"/>
    <property type="match status" value="1"/>
</dbReference>
<dbReference type="EMBL" id="BAAAHE010000013">
    <property type="protein sequence ID" value="GAA0615893.1"/>
    <property type="molecule type" value="Genomic_DNA"/>
</dbReference>
<name>A0ABN1GPM0_9ACTN</name>
<dbReference type="PANTHER" id="PTHR46696:SF4">
    <property type="entry name" value="BIOTIN BIOSYNTHESIS CYTOCHROME P450"/>
    <property type="match status" value="1"/>
</dbReference>
<dbReference type="PRINTS" id="PR00359">
    <property type="entry name" value="BP450"/>
</dbReference>
<keyword evidence="3" id="KW-1185">Reference proteome</keyword>
<evidence type="ECO:0000256" key="1">
    <source>
        <dbReference type="ARBA" id="ARBA00010617"/>
    </source>
</evidence>
<dbReference type="InterPro" id="IPR036396">
    <property type="entry name" value="Cyt_P450_sf"/>
</dbReference>
<dbReference type="InterPro" id="IPR002397">
    <property type="entry name" value="Cyt_P450_B"/>
</dbReference>
<comment type="caution">
    <text evidence="2">The sequence shown here is derived from an EMBL/GenBank/DDBJ whole genome shotgun (WGS) entry which is preliminary data.</text>
</comment>
<comment type="similarity">
    <text evidence="1">Belongs to the cytochrome P450 family.</text>
</comment>
<evidence type="ECO:0000313" key="3">
    <source>
        <dbReference type="Proteomes" id="UP001500957"/>
    </source>
</evidence>
<evidence type="ECO:0000313" key="2">
    <source>
        <dbReference type="EMBL" id="GAA0615893.1"/>
    </source>
</evidence>
<gene>
    <name evidence="2" type="ORF">GCM10009547_17340</name>
</gene>
<proteinExistence type="inferred from homology"/>
<dbReference type="SUPFAM" id="SSF48264">
    <property type="entry name" value="Cytochrome P450"/>
    <property type="match status" value="1"/>
</dbReference>
<accession>A0ABN1GPM0</accession>
<dbReference type="Gene3D" id="1.10.630.10">
    <property type="entry name" value="Cytochrome P450"/>
    <property type="match status" value="1"/>
</dbReference>
<organism evidence="2 3">
    <name type="scientific">Sporichthya brevicatena</name>
    <dbReference type="NCBI Taxonomy" id="171442"/>
    <lineage>
        <taxon>Bacteria</taxon>
        <taxon>Bacillati</taxon>
        <taxon>Actinomycetota</taxon>
        <taxon>Actinomycetes</taxon>
        <taxon>Sporichthyales</taxon>
        <taxon>Sporichthyaceae</taxon>
        <taxon>Sporichthya</taxon>
    </lineage>
</organism>
<dbReference type="InterPro" id="IPR001128">
    <property type="entry name" value="Cyt_P450"/>
</dbReference>
<dbReference type="CDD" id="cd11033">
    <property type="entry name" value="CYP142-like"/>
    <property type="match status" value="1"/>
</dbReference>
<dbReference type="PANTHER" id="PTHR46696">
    <property type="entry name" value="P450, PUTATIVE (EUROFUNG)-RELATED"/>
    <property type="match status" value="1"/>
</dbReference>
<reference evidence="2 3" key="1">
    <citation type="journal article" date="2019" name="Int. J. Syst. Evol. Microbiol.">
        <title>The Global Catalogue of Microorganisms (GCM) 10K type strain sequencing project: providing services to taxonomists for standard genome sequencing and annotation.</title>
        <authorList>
            <consortium name="The Broad Institute Genomics Platform"/>
            <consortium name="The Broad Institute Genome Sequencing Center for Infectious Disease"/>
            <person name="Wu L."/>
            <person name="Ma J."/>
        </authorList>
    </citation>
    <scope>NUCLEOTIDE SEQUENCE [LARGE SCALE GENOMIC DNA]</scope>
    <source>
        <strain evidence="2 3">JCM 10671</strain>
    </source>
</reference>